<evidence type="ECO:0000313" key="2">
    <source>
        <dbReference type="Proteomes" id="UP000639772"/>
    </source>
</evidence>
<sequence length="88" mass="9795">MSTVNSDDEVEGKACRLMLTEPIEWITYPSLFQIARVLAHLILVLGEDKGACGNGGCFGYWRIHDGGALDTAKKLPSFIKLYLRNRPL</sequence>
<accession>A0A835U3Y3</accession>
<organism evidence="1 2">
    <name type="scientific">Vanilla planifolia</name>
    <name type="common">Vanilla</name>
    <dbReference type="NCBI Taxonomy" id="51239"/>
    <lineage>
        <taxon>Eukaryota</taxon>
        <taxon>Viridiplantae</taxon>
        <taxon>Streptophyta</taxon>
        <taxon>Embryophyta</taxon>
        <taxon>Tracheophyta</taxon>
        <taxon>Spermatophyta</taxon>
        <taxon>Magnoliopsida</taxon>
        <taxon>Liliopsida</taxon>
        <taxon>Asparagales</taxon>
        <taxon>Orchidaceae</taxon>
        <taxon>Vanilloideae</taxon>
        <taxon>Vanilleae</taxon>
        <taxon>Vanilla</taxon>
    </lineage>
</organism>
<proteinExistence type="predicted"/>
<dbReference type="Proteomes" id="UP000639772">
    <property type="component" value="Unassembled WGS sequence"/>
</dbReference>
<dbReference type="OrthoDB" id="1689146at2759"/>
<reference evidence="1 2" key="1">
    <citation type="journal article" date="2020" name="Nat. Food">
        <title>A phased Vanilla planifolia genome enables genetic improvement of flavour and production.</title>
        <authorList>
            <person name="Hasing T."/>
            <person name="Tang H."/>
            <person name="Brym M."/>
            <person name="Khazi F."/>
            <person name="Huang T."/>
            <person name="Chambers A.H."/>
        </authorList>
    </citation>
    <scope>NUCLEOTIDE SEQUENCE [LARGE SCALE GENOMIC DNA]</scope>
    <source>
        <tissue evidence="1">Leaf</tissue>
    </source>
</reference>
<dbReference type="EMBL" id="JADCNM010000527">
    <property type="protein sequence ID" value="KAG0446920.1"/>
    <property type="molecule type" value="Genomic_DNA"/>
</dbReference>
<gene>
    <name evidence="1" type="ORF">HPP92_028574</name>
</gene>
<comment type="caution">
    <text evidence="1">The sequence shown here is derived from an EMBL/GenBank/DDBJ whole genome shotgun (WGS) entry which is preliminary data.</text>
</comment>
<protein>
    <submittedName>
        <fullName evidence="1">Uncharacterized protein</fullName>
    </submittedName>
</protein>
<evidence type="ECO:0000313" key="1">
    <source>
        <dbReference type="EMBL" id="KAG0446920.1"/>
    </source>
</evidence>
<dbReference type="AlphaFoldDB" id="A0A835U3Y3"/>
<name>A0A835U3Y3_VANPL</name>